<sequence length="149" mass="17348">MHYFSFNASLFSQSSYKLWQTRMVKNPSLLLADFKAVINRLIFYHFSSWTTKPLFACALMKPFADRLFTEYEVNVRRKQLCVLRRTIRLRQMLLPKLERGDESDDGGMETSPRFTRGGFSTRIKATGVKDGEIANLKDEDKVDQLILAR</sequence>
<evidence type="ECO:0000313" key="2">
    <source>
        <dbReference type="EMBL" id="CAF1928473.1"/>
    </source>
</evidence>
<gene>
    <name evidence="2" type="ORF">DARMORV10_C05P26650.1</name>
</gene>
<reference evidence="2" key="1">
    <citation type="submission" date="2021-01" db="EMBL/GenBank/DDBJ databases">
        <authorList>
            <consortium name="Genoscope - CEA"/>
            <person name="William W."/>
        </authorList>
    </citation>
    <scope>NUCLEOTIDE SEQUENCE</scope>
</reference>
<name>A0A816L0I3_BRANA</name>
<organism evidence="2">
    <name type="scientific">Brassica napus</name>
    <name type="common">Rape</name>
    <dbReference type="NCBI Taxonomy" id="3708"/>
    <lineage>
        <taxon>Eukaryota</taxon>
        <taxon>Viridiplantae</taxon>
        <taxon>Streptophyta</taxon>
        <taxon>Embryophyta</taxon>
        <taxon>Tracheophyta</taxon>
        <taxon>Spermatophyta</taxon>
        <taxon>Magnoliopsida</taxon>
        <taxon>eudicotyledons</taxon>
        <taxon>Gunneridae</taxon>
        <taxon>Pentapetalae</taxon>
        <taxon>rosids</taxon>
        <taxon>malvids</taxon>
        <taxon>Brassicales</taxon>
        <taxon>Brassicaceae</taxon>
        <taxon>Brassiceae</taxon>
        <taxon>Brassica</taxon>
    </lineage>
</organism>
<dbReference type="Proteomes" id="UP001295469">
    <property type="component" value="Chromosome C05"/>
</dbReference>
<protein>
    <submittedName>
        <fullName evidence="2">(rape) hypothetical protein</fullName>
    </submittedName>
</protein>
<proteinExistence type="predicted"/>
<accession>A0A816L0I3</accession>
<dbReference type="EMBL" id="HG994369">
    <property type="protein sequence ID" value="CAF1928473.1"/>
    <property type="molecule type" value="Genomic_DNA"/>
</dbReference>
<feature type="region of interest" description="Disordered" evidence="1">
    <location>
        <begin position="98"/>
        <end position="118"/>
    </location>
</feature>
<evidence type="ECO:0000256" key="1">
    <source>
        <dbReference type="SAM" id="MobiDB-lite"/>
    </source>
</evidence>
<dbReference type="AlphaFoldDB" id="A0A816L0I3"/>